<feature type="compositionally biased region" description="Low complexity" evidence="1">
    <location>
        <begin position="451"/>
        <end position="461"/>
    </location>
</feature>
<proteinExistence type="predicted"/>
<keyword evidence="2" id="KW-0472">Membrane</keyword>
<evidence type="ECO:0000313" key="5">
    <source>
        <dbReference type="Proteomes" id="UP000191249"/>
    </source>
</evidence>
<dbReference type="Proteomes" id="UP000191249">
    <property type="component" value="Chromosome"/>
</dbReference>
<feature type="region of interest" description="Disordered" evidence="1">
    <location>
        <begin position="1695"/>
        <end position="1726"/>
    </location>
</feature>
<evidence type="ECO:0000259" key="3">
    <source>
        <dbReference type="SMART" id="SM00912"/>
    </source>
</evidence>
<evidence type="ECO:0000256" key="1">
    <source>
        <dbReference type="SAM" id="MobiDB-lite"/>
    </source>
</evidence>
<dbReference type="Pfam" id="PF13332">
    <property type="entry name" value="Fil_haemagg_2"/>
    <property type="match status" value="4"/>
</dbReference>
<dbReference type="NCBIfam" id="TIGR01731">
    <property type="entry name" value="fil_hemag_20aa"/>
    <property type="match status" value="9"/>
</dbReference>
<dbReference type="GO" id="GO:0003824">
    <property type="term" value="F:catalytic activity"/>
    <property type="evidence" value="ECO:0007669"/>
    <property type="project" value="UniProtKB-ARBA"/>
</dbReference>
<feature type="region of interest" description="Disordered" evidence="1">
    <location>
        <begin position="444"/>
        <end position="530"/>
    </location>
</feature>
<name>A0AAU8VUL5_NEILA</name>
<reference evidence="4 5" key="1">
    <citation type="submission" date="2017-03" db="EMBL/GenBank/DDBJ databases">
        <title>N. lactamica Y92-1009 whole genome sequence.</title>
        <authorList>
            <person name="Pandey A.K."/>
            <person name="Read R.C."/>
        </authorList>
    </citation>
    <scope>NUCLEOTIDE SEQUENCE [LARGE SCALE GENOMIC DNA]</scope>
    <source>
        <strain evidence="4 5">Y92-1009</strain>
    </source>
</reference>
<feature type="region of interest" description="Disordered" evidence="1">
    <location>
        <begin position="1767"/>
        <end position="1788"/>
    </location>
</feature>
<feature type="region of interest" description="Disordered" evidence="1">
    <location>
        <begin position="596"/>
        <end position="616"/>
    </location>
</feature>
<protein>
    <submittedName>
        <fullName evidence="4">Adhesin</fullName>
    </submittedName>
</protein>
<feature type="region of interest" description="Disordered" evidence="1">
    <location>
        <begin position="2969"/>
        <end position="2994"/>
    </location>
</feature>
<dbReference type="NCBIfam" id="TIGR01901">
    <property type="entry name" value="adhes_NPXG"/>
    <property type="match status" value="1"/>
</dbReference>
<dbReference type="SMART" id="SM00912">
    <property type="entry name" value="Haemagg_act"/>
    <property type="match status" value="1"/>
</dbReference>
<accession>A0AAU8VUL5</accession>
<dbReference type="EMBL" id="CP019894">
    <property type="protein sequence ID" value="ARB05069.1"/>
    <property type="molecule type" value="Genomic_DNA"/>
</dbReference>
<feature type="compositionally biased region" description="Polar residues" evidence="1">
    <location>
        <begin position="598"/>
        <end position="616"/>
    </location>
</feature>
<dbReference type="InterPro" id="IPR024973">
    <property type="entry name" value="ESPR"/>
</dbReference>
<feature type="compositionally biased region" description="Low complexity" evidence="1">
    <location>
        <begin position="476"/>
        <end position="501"/>
    </location>
</feature>
<sequence>MNKHRHNIVFNRTRGILMAVAETAIGQGKSPGERSGGETGGGDGSLKTRSGCRLHLGTLTFSLLLGFGSALIVPAAAADIQADKSAPKSQQPVILQTGNGLPQVNIQTPTAHGVSVNQYRHFDVDTRGTILNNSHKSVSTRQAGWIQGNPFLALGEARVIVNQINSSDPSRLNGYIEIAGRRAEVVMANPAGIRVDGGGFINSAGATLTTGRPILADGRFDGLDIGSGRIEIGAQGLDGRDADYTRILSRAAKIDGGIWGQDVQVIAAGGQTYAAGSLKDTAAPRAPSSSVPVFAIDTGALGGMYAGKITLIAADNGSGIRNAGKIYAGAGGVTLRADGTLANSGTVAAQDGGALRLNAGQTDNSGTLYAHGQSSIDSTSSLNNSGRILSTSETRIRSAHIGNSGQIDGGRLDIAAPVLDNSGRISQSGSQDLAVDTARLANSGRIGLPENNNGNSGNSSGNNGGNNGNSGGNNGNSGANGNSGNKRPSANNGNGNNSNGSHTQVPPPADGRISVSGRLDNSGTIEAGGRTDLNVHSELANSGRLTLGSLKADGSRFDNRQGDILAHSADIHSSHSDNRGGGLAAGSLKLDGTRLDNRQGTIRSNSQSDIRLSDGLNNEQGEITTAGSLKLAAGDIAGGGSILAGQDLELTANRLDGSGTLAAGRDAALKLSADFDSSGNIEAGRKLSIESGGSIRNRHRLAGGAALDIRARHIDNRAEGKLVSGSNTRIGADTVDNRGLINSNGLTRIDAATALNNIGSGRIYGSRLALGGGGLNNREEASADGKNQAPVIAARERLDIGMRSISNTGSGFGRIENGQVQTGSVSSLISSEGTLHIGGRLNERHQAEGRAERLENRGGRIEAAGDGVWSVAKIHNSNSRWEVNHKVAVGQAEHRHSYSQPGNPEWWQVGKDGSWRQTANHAKGEFTFNDGRAPVRQSSWNEKRVTIQRHEDQIAHSQPGQIAIGGNFTADTQELANQNGQILIGGVWQGSEKDSVLKNLSDLAGVYEIESGIFENSYARKSKSRQRWGRRTGYSAPVYNETLLERREFTNHISYQDQAGSLTPPAGHAAAADAATAAVAPQRIKSPDGSFSLPESSLYTVRPDRPGYLVETDPAYADYRTWLGSDYMLKALQTDPNRTHKRLGDGYYEQRLINEQIARLTGYRRLDGYPNDEAQFQALMDAGISFARTQQLTPGIALSPEQVARLTSDIVWLESQTVTLADGSSQSVLVPKVYVLARPGDLNSAGGLISADALQLEAGRIDNRGTLAGRRIVDLAAGDISNSGRIGGENVILDAQQQIDITGGSIEAERLLSLKADNITLQSSTAQSGDLHNGRTTVDRVAGLYVSGTEDGQGLLSLEAGRDIKLNGARLANRARDGHSQMIAREGSVTLGTVRTESHESYGAANDKNHRHVRQSAEAGSRIEALGNITVSAGKDLSIRQGQIDSQNGRTTLAAQGNIDIAEGHRTLDLDESTYSKERGLVGSKSRLDQYRRQHDEAAGSVMTGREVRTASGGDTRIRGSQVISDDQTLIAAQGEVRIDAADNRYQDWENHERKKSGLTGSLRNGVAMVGYGKTQDNLQQNSVSSAVVSSQIGSLKGDTAIASGGKLTTKAAQLYAGGDLKLQGREVSLGEAYNRSERHSQEQRKQSGFSVGITYDPYTTGKNAWDKAMQGGGYSDSIVGNWMQRSSASAKASQAAGTPVVISGGRSRSTQVQDGSSAEAVGSSLSAGRHLSIRATEGSIEAKGAQISAEGDALLYARDDIRLPAAADSRRQTGSSKRSGFSIDNRDHITPFGTFNDQGQAAGEIGSISGSTLSVGGKTRLLAEKGNIAVSGSSLVSQDDLLLKAGGDIDIRAAEHRQSQSERQVSSGIGSAVISDTEHFSGWMKNRRESEGEETLQAKSQIGSLKGGVRIDAGGAYRQTGSDLAAARDIDISAQSVDIRTADNHGRSRQSERDLKIGTFAKISSPLIDLVNAAEGAAKSKADDRTRALQGLAAGAQAYQLADGVGKVADAVKNQTGQQGAVLLSVEAGFGFKTAGKEQNQNYRQSRQSSLKAGGDINIRSREGDITVQGSNITAGDTIRLDSARDILLLSAQDSQHQDGKNRNAGVQVGVGVSVGAQTGVYIYAEAAYGKGKNRTDSQTHQNTLLQSDKLQLSSKGNTVLNGAQAHARRIDADVGGTLYIESPQDTVEQESKQSGGGIRAQVALGTAWSVSGNYNQSKASGHSRSVGSQSGLFAGEGGYHITADSVRLKGGAIASAADKDHNELTARSFSFEDIRNESSYSAQSMGIGAGYGGSLKGSDGFNQSAFGRASQTAGQNMNKGFNYSPTLPQHESGNSQGYTRSVLSEGNITIGGKKTSARALGIHTDSATAHHGADSVPDLQNLLDKQQTVAQSTAVIHSAVGTYRGNRAKAAAEELEKQQAAHEGRLKEQNDGSYEQYAGKSDSERLAMRLGNAKYAQAYQEARSWGVGGSKSRALSAAETLITGALGGQGDLQLAANTLAPYAAAAIGRRFGHGEHKNEAAQAISHFMLGAALAYANGADPLAGGSAAVAAERAAGYLAKQYDDGRTAIDPISGKFNPNLLSEHIKEEIKAQTGALASVVGAAGGSLNGTNGTNTNALFNAQVGGVLGQNAVENNYLTSTTLDDMKKGKKSKEDAVRIYRINKENLERQCATSQSSSLCRAAVNTAKDFVNNQLAKHFFPDEVKTTNQLLEKYSEAAQYKPAPLKINLRMEKSMFTGEGLPEGRTSDYIKGTGKGILAYVWDERGGATGGAQYGMPIGTFAYNQYALENPYQTKKTRQEYLGSVYGPAVLTLTGAKFRIRPTRPITKPTQGKIIPIGESYIPSSPHAVQGTTVTLMQEQRLANGQVIPKGSKVTWSDNAVKVVRPDGSKRVFSSRDWEQKALPKPQLPKDYRDDINIGRNNPRFNQQRHEKIESHNPNRIEEIRQHNAISSAERQADALKRIQAPDRTRLPGNTLSGKLGDPREMNRSPNPSQTAEAFAIRYLGRKPTADELKNGFGMNGGNCVGCWRATTPNGTIVYRPAGYAGKDTLPTTATVEIHKNPAIRSLNNNENLKLKFPIK</sequence>
<dbReference type="Pfam" id="PF05860">
    <property type="entry name" value="TPS"/>
    <property type="match status" value="1"/>
</dbReference>
<feature type="compositionally biased region" description="Gly residues" evidence="1">
    <location>
        <begin position="462"/>
        <end position="475"/>
    </location>
</feature>
<dbReference type="RefSeq" id="WP_003712412.1">
    <property type="nucleotide sequence ID" value="NZ_CP019894.1"/>
</dbReference>
<dbReference type="InterPro" id="IPR010069">
    <property type="entry name" value="CdiA_FHA1_rpt"/>
</dbReference>
<evidence type="ECO:0000256" key="2">
    <source>
        <dbReference type="SAM" id="Phobius"/>
    </source>
</evidence>
<dbReference type="Gene3D" id="2.160.20.10">
    <property type="entry name" value="Single-stranded right-handed beta-helix, Pectin lyase-like"/>
    <property type="match status" value="1"/>
</dbReference>
<dbReference type="InterPro" id="IPR011050">
    <property type="entry name" value="Pectin_lyase_fold/virulence"/>
</dbReference>
<evidence type="ECO:0000313" key="4">
    <source>
        <dbReference type="EMBL" id="ARB05069.1"/>
    </source>
</evidence>
<dbReference type="InterPro" id="IPR008638">
    <property type="entry name" value="FhaB/CdiA-like_TPS"/>
</dbReference>
<dbReference type="SUPFAM" id="SSF51126">
    <property type="entry name" value="Pectin lyase-like"/>
    <property type="match status" value="1"/>
</dbReference>
<feature type="compositionally biased region" description="Polar residues" evidence="1">
    <location>
        <begin position="1707"/>
        <end position="1717"/>
    </location>
</feature>
<dbReference type="Pfam" id="PF13018">
    <property type="entry name" value="ESPR"/>
    <property type="match status" value="1"/>
</dbReference>
<dbReference type="InterPro" id="IPR025157">
    <property type="entry name" value="Hemagglutinin_rpt"/>
</dbReference>
<keyword evidence="2" id="KW-1133">Transmembrane helix</keyword>
<feature type="domain" description="Filamentous haemagglutinin FhaB/tRNA nuclease CdiA-like TPS" evidence="3">
    <location>
        <begin position="98"/>
        <end position="218"/>
    </location>
</feature>
<dbReference type="InterPro" id="IPR012334">
    <property type="entry name" value="Pectin_lyas_fold"/>
</dbReference>
<feature type="region of interest" description="Disordered" evidence="1">
    <location>
        <begin position="25"/>
        <end position="46"/>
    </location>
</feature>
<feature type="transmembrane region" description="Helical" evidence="2">
    <location>
        <begin position="56"/>
        <end position="77"/>
    </location>
</feature>
<feature type="region of interest" description="Disordered" evidence="1">
    <location>
        <begin position="1495"/>
        <end position="1519"/>
    </location>
</feature>
<keyword evidence="2" id="KW-0812">Transmembrane</keyword>
<organism evidence="4 5">
    <name type="scientific">Neisseria lactamica</name>
    <dbReference type="NCBI Taxonomy" id="486"/>
    <lineage>
        <taxon>Bacteria</taxon>
        <taxon>Pseudomonadati</taxon>
        <taxon>Pseudomonadota</taxon>
        <taxon>Betaproteobacteria</taxon>
        <taxon>Neisseriales</taxon>
        <taxon>Neisseriaceae</taxon>
        <taxon>Neisseria</taxon>
    </lineage>
</organism>
<gene>
    <name evidence="4" type="ORF">B2G52_09430</name>
</gene>